<proteinExistence type="predicted"/>
<dbReference type="RefSeq" id="WP_080867218.1">
    <property type="nucleotide sequence ID" value="NZ_LT009731.1"/>
</dbReference>
<organism evidence="1 2">
    <name type="scientific">Agrobacterium tumefaciens str. Kerr 14</name>
    <dbReference type="NCBI Taxonomy" id="1183424"/>
    <lineage>
        <taxon>Bacteria</taxon>
        <taxon>Pseudomonadati</taxon>
        <taxon>Pseudomonadota</taxon>
        <taxon>Alphaproteobacteria</taxon>
        <taxon>Hyphomicrobiales</taxon>
        <taxon>Rhizobiaceae</taxon>
        <taxon>Rhizobium/Agrobacterium group</taxon>
        <taxon>Agrobacterium</taxon>
        <taxon>Agrobacterium tumefaciens complex</taxon>
    </lineage>
</organism>
<dbReference type="Pfam" id="PF13618">
    <property type="entry name" value="Gluconate_2-dh3"/>
    <property type="match status" value="1"/>
</dbReference>
<protein>
    <recommendedName>
        <fullName evidence="3">Twin-arginine translocation pathway signal</fullName>
    </recommendedName>
</protein>
<accession>A0A1S7R2J2</accession>
<reference evidence="1 2" key="1">
    <citation type="submission" date="2016-01" db="EMBL/GenBank/DDBJ databases">
        <authorList>
            <person name="Oliw E.H."/>
        </authorList>
    </citation>
    <scope>NUCLEOTIDE SEQUENCE [LARGE SCALE GENOMIC DNA]</scope>
    <source>
        <strain evidence="1 2">Kerr 14</strain>
    </source>
</reference>
<dbReference type="EMBL" id="FBWC01000020">
    <property type="protein sequence ID" value="CUX45990.1"/>
    <property type="molecule type" value="Genomic_DNA"/>
</dbReference>
<evidence type="ECO:0000313" key="2">
    <source>
        <dbReference type="Proteomes" id="UP000191897"/>
    </source>
</evidence>
<gene>
    <name evidence="1" type="ORF">AGR4C_Lc100031</name>
</gene>
<dbReference type="InterPro" id="IPR027056">
    <property type="entry name" value="Gluconate_2DH_su3"/>
</dbReference>
<evidence type="ECO:0000313" key="1">
    <source>
        <dbReference type="EMBL" id="CUX45990.1"/>
    </source>
</evidence>
<name>A0A1S7R2J2_AGRTU</name>
<dbReference type="AlphaFoldDB" id="A0A1S7R2J2"/>
<evidence type="ECO:0008006" key="3">
    <source>
        <dbReference type="Google" id="ProtNLM"/>
    </source>
</evidence>
<sequence>MNRRELLKLIAIATGLPLIGADVLTAAENAAKSAGGAHVFTPEEIRFLDEVAETIIPRTSTPGAKDAEVGAFMAVYAADCYTDEQRALFLSAISDIEKRSQTEHKKAFLELTAEQRQALLSALDKQAKAEQTPAKPHAFTLVKQLTLLGFFTSKIGATEVLVYDEIPGGFEDRISYKKGTPAWGTT</sequence>
<dbReference type="Proteomes" id="UP000191897">
    <property type="component" value="Unassembled WGS sequence"/>
</dbReference>